<evidence type="ECO:0000256" key="2">
    <source>
        <dbReference type="ARBA" id="ARBA00022670"/>
    </source>
</evidence>
<dbReference type="GO" id="GO:0006508">
    <property type="term" value="P:proteolysis"/>
    <property type="evidence" value="ECO:0007669"/>
    <property type="project" value="UniProtKB-KW"/>
</dbReference>
<evidence type="ECO:0000313" key="6">
    <source>
        <dbReference type="EMBL" id="HEW45409.1"/>
    </source>
</evidence>
<keyword evidence="2" id="KW-0645">Protease</keyword>
<dbReference type="InterPro" id="IPR047272">
    <property type="entry name" value="S49_SppA_C"/>
</dbReference>
<dbReference type="InterPro" id="IPR029045">
    <property type="entry name" value="ClpP/crotonase-like_dom_sf"/>
</dbReference>
<dbReference type="NCBIfam" id="TIGR00706">
    <property type="entry name" value="SppA_dom"/>
    <property type="match status" value="1"/>
</dbReference>
<dbReference type="SUPFAM" id="SSF52096">
    <property type="entry name" value="ClpP/crotonase"/>
    <property type="match status" value="1"/>
</dbReference>
<evidence type="ECO:0000256" key="1">
    <source>
        <dbReference type="ARBA" id="ARBA00008683"/>
    </source>
</evidence>
<dbReference type="EMBL" id="DSFP01000024">
    <property type="protein sequence ID" value="HEW45409.1"/>
    <property type="molecule type" value="Genomic_DNA"/>
</dbReference>
<comment type="caution">
    <text evidence="6">The sequence shown here is derived from an EMBL/GenBank/DDBJ whole genome shotgun (WGS) entry which is preliminary data.</text>
</comment>
<dbReference type="AlphaFoldDB" id="A0A7C2Z1M9"/>
<organism evidence="6">
    <name type="scientific">Hydrogenobacter sp</name>
    <dbReference type="NCBI Taxonomy" id="2152829"/>
    <lineage>
        <taxon>Bacteria</taxon>
        <taxon>Pseudomonadati</taxon>
        <taxon>Aquificota</taxon>
        <taxon>Aquificia</taxon>
        <taxon>Aquificales</taxon>
        <taxon>Aquificaceae</taxon>
        <taxon>Hydrogenobacter</taxon>
    </lineage>
</organism>
<dbReference type="CDD" id="cd07023">
    <property type="entry name" value="S49_Sppa_N_C"/>
    <property type="match status" value="1"/>
</dbReference>
<evidence type="ECO:0000256" key="4">
    <source>
        <dbReference type="ARBA" id="ARBA00022825"/>
    </source>
</evidence>
<evidence type="ECO:0000256" key="3">
    <source>
        <dbReference type="ARBA" id="ARBA00022801"/>
    </source>
</evidence>
<accession>A0A7C2Z1M9</accession>
<sequence length="281" mass="31486">MKKWLKRLFIFVIILMVLGFLSSILARLPVGERVAVIKVKGAIIEPDKIVERIQRAKEDKSVKALVLRIDSPGGSVGASQEIYRALEDFKTSGKPLVVSMGNVCASGGYYISAPADVIFANPGTITGSIGVIVQHTELKALLERLGIRTTAIKTGKFKDTLSPFRELSEEEKVYLQKTIEDAYNQFLQAILKYRSKKISDEKLREIADGRVFTGRVAKDLGLVDELGNLQDAINRAKQLAGVPKARVFYMEERRGLLRRLMEEDLQGFGLDYPLMLYYIMK</sequence>
<dbReference type="PANTHER" id="PTHR42987:SF7">
    <property type="entry name" value="SIGNAL PEPTIDE PEPTIDASE SPPA-RELATED"/>
    <property type="match status" value="1"/>
</dbReference>
<evidence type="ECO:0000259" key="5">
    <source>
        <dbReference type="Pfam" id="PF01343"/>
    </source>
</evidence>
<comment type="similarity">
    <text evidence="1">Belongs to the peptidase S49 family.</text>
</comment>
<dbReference type="Gene3D" id="3.90.226.10">
    <property type="entry name" value="2-enoyl-CoA Hydratase, Chain A, domain 1"/>
    <property type="match status" value="2"/>
</dbReference>
<dbReference type="InterPro" id="IPR002142">
    <property type="entry name" value="Peptidase_S49"/>
</dbReference>
<proteinExistence type="inferred from homology"/>
<dbReference type="GO" id="GO:0008236">
    <property type="term" value="F:serine-type peptidase activity"/>
    <property type="evidence" value="ECO:0007669"/>
    <property type="project" value="UniProtKB-KW"/>
</dbReference>
<dbReference type="InterPro" id="IPR004635">
    <property type="entry name" value="Pept_S49_SppA"/>
</dbReference>
<reference evidence="6" key="1">
    <citation type="journal article" date="2020" name="mSystems">
        <title>Genome- and Community-Level Interaction Insights into Carbon Utilization and Element Cycling Functions of Hydrothermarchaeota in Hydrothermal Sediment.</title>
        <authorList>
            <person name="Zhou Z."/>
            <person name="Liu Y."/>
            <person name="Xu W."/>
            <person name="Pan J."/>
            <person name="Luo Z.H."/>
            <person name="Li M."/>
        </authorList>
    </citation>
    <scope>NUCLEOTIDE SEQUENCE [LARGE SCALE GENOMIC DNA]</scope>
    <source>
        <strain evidence="6">SpSt-132</strain>
    </source>
</reference>
<protein>
    <submittedName>
        <fullName evidence="6">Signal peptide peptidase SppA</fullName>
    </submittedName>
</protein>
<name>A0A7C2Z1M9_9AQUI</name>
<keyword evidence="3" id="KW-0378">Hydrolase</keyword>
<gene>
    <name evidence="6" type="primary">sppA</name>
    <name evidence="6" type="ORF">ENO47_01875</name>
</gene>
<feature type="domain" description="Peptidase S49" evidence="5">
    <location>
        <begin position="89"/>
        <end position="242"/>
    </location>
</feature>
<keyword evidence="4" id="KW-0720">Serine protease</keyword>
<dbReference type="Pfam" id="PF01343">
    <property type="entry name" value="Peptidase_S49"/>
    <property type="match status" value="1"/>
</dbReference>
<dbReference type="PANTHER" id="PTHR42987">
    <property type="entry name" value="PEPTIDASE S49"/>
    <property type="match status" value="1"/>
</dbReference>